<sequence length="88" mass="9721">MLSDTRSVRGCALRIACWTSQSNFMDPAKVIHKIASNRLLSSIVNSTAIEDAMLSGINGRDCMTYNPCPVKEEYIPMIIHNILAFTSS</sequence>
<proteinExistence type="predicted"/>
<dbReference type="EMBL" id="CM034405">
    <property type="protein sequence ID" value="KAJ0173515.1"/>
    <property type="molecule type" value="Genomic_DNA"/>
</dbReference>
<dbReference type="Proteomes" id="UP000824533">
    <property type="component" value="Linkage Group LG19"/>
</dbReference>
<evidence type="ECO:0000313" key="2">
    <source>
        <dbReference type="Proteomes" id="UP000824533"/>
    </source>
</evidence>
<organism evidence="1 2">
    <name type="scientific">Dendrolimus kikuchii</name>
    <dbReference type="NCBI Taxonomy" id="765133"/>
    <lineage>
        <taxon>Eukaryota</taxon>
        <taxon>Metazoa</taxon>
        <taxon>Ecdysozoa</taxon>
        <taxon>Arthropoda</taxon>
        <taxon>Hexapoda</taxon>
        <taxon>Insecta</taxon>
        <taxon>Pterygota</taxon>
        <taxon>Neoptera</taxon>
        <taxon>Endopterygota</taxon>
        <taxon>Lepidoptera</taxon>
        <taxon>Glossata</taxon>
        <taxon>Ditrysia</taxon>
        <taxon>Bombycoidea</taxon>
        <taxon>Lasiocampidae</taxon>
        <taxon>Dendrolimus</taxon>
    </lineage>
</organism>
<name>A0ACC1CPS0_9NEOP</name>
<protein>
    <submittedName>
        <fullName evidence="1">Uncharacterized protein</fullName>
    </submittedName>
</protein>
<reference evidence="1 2" key="1">
    <citation type="journal article" date="2021" name="Front. Genet.">
        <title>Chromosome-Level Genome Assembly Reveals Significant Gene Expansion in the Toll and IMD Signaling Pathways of Dendrolimus kikuchii.</title>
        <authorList>
            <person name="Zhou J."/>
            <person name="Wu P."/>
            <person name="Xiong Z."/>
            <person name="Liu N."/>
            <person name="Zhao N."/>
            <person name="Ji M."/>
            <person name="Qiu Y."/>
            <person name="Yang B."/>
        </authorList>
    </citation>
    <scope>NUCLEOTIDE SEQUENCE [LARGE SCALE GENOMIC DNA]</scope>
    <source>
        <strain evidence="1">Ann1</strain>
    </source>
</reference>
<comment type="caution">
    <text evidence="1">The sequence shown here is derived from an EMBL/GenBank/DDBJ whole genome shotgun (WGS) entry which is preliminary data.</text>
</comment>
<accession>A0ACC1CPS0</accession>
<gene>
    <name evidence="1" type="ORF">K1T71_010664</name>
</gene>
<evidence type="ECO:0000313" key="1">
    <source>
        <dbReference type="EMBL" id="KAJ0173515.1"/>
    </source>
</evidence>
<keyword evidence="2" id="KW-1185">Reference proteome</keyword>